<evidence type="ECO:0000313" key="2">
    <source>
        <dbReference type="Proteomes" id="UP001433508"/>
    </source>
</evidence>
<sequence length="916" mass="101364">MPDSLGPSSSRVASPYSSVSTVATPAVEACPTASDKPVGPDDPNADDNAVADDGQDNERAGNPRKRRRIPVSCAICRQRKLKCNRMQPCSACIAHDTVPLCVYAVKPWLAGSQGSGLTIPGTQTFNIMTPISGGGQPIPQNPVSVFQGGAPVAMISQTAGSDPNSMMNQKSQPLNQVQLDPAVATEYNELKLRMARLEGLIQGMASSAPSPPTSGAASSRPALPTTAVPTTAKAVDATANRGLTLSTQEPSFKPQIQIKKNRVAFVGPLSSLAVVTQDEYIQSLVGKGRKGVLTWKKMHKSLLEQGHGKSEKTKIVKAASEHSSRAKPGPELQAVLQSLFDVNQNASRMFPLLVHRPICEFLITKYMQSINMVFPIVHPTVFREDMEKFWANKAAASNNLNGTSGARKENMRGTALFAILLRLGRLALPADWKPSDDGFDDSLSAFLGRDLKEFAWSCLRTTNYTGKADFVVAQVLLGLRLELLLAPQGGDGPDLTDSAGYIGIVCQIGLTMGLHRDPISFPRVPQDMADAWRLLWLEMLEIDTDRALCINLPFALPLEMSDTQIDKIMGFPTAAISEQPSVTFLRAKTKLVLLTRLILSRIMRPNFVISKEEFDQYLKELDKYDEANLGSFQLLLAMIHGDVDAAVQGPSDSYNLIQKYFLQLQFLRLQLVLLMAYSPRDAVEEEELRVMRVRCALKMLDTISTSMLRPKLFSGFMWLVVPIALRHHNFSLSLITRQLLKDMTEHPHVIELRRYGLVEGRWMFPDMSFKYDTDNVKDFKRLYQSFMKTSTWVNSFSDTYYYAHRSGLVLRIFSETFKKQLMSDQEQVSGRQELNLPSDGASTVESLTNDTPDSQLLDGMPDWSAMLGNFVLDDSIGDWWHDWSMSGDSGLQEQMENHVWNDNGTANASANLRGNN</sequence>
<reference evidence="2" key="1">
    <citation type="journal article" date="2024" name="Front. Bioeng. Biotechnol.">
        <title>Genome-scale model development and genomic sequencing of the oleaginous clade Lipomyces.</title>
        <authorList>
            <person name="Czajka J.J."/>
            <person name="Han Y."/>
            <person name="Kim J."/>
            <person name="Mondo S.J."/>
            <person name="Hofstad B.A."/>
            <person name="Robles A."/>
            <person name="Haridas S."/>
            <person name="Riley R."/>
            <person name="LaButti K."/>
            <person name="Pangilinan J."/>
            <person name="Andreopoulos W."/>
            <person name="Lipzen A."/>
            <person name="Yan J."/>
            <person name="Wang M."/>
            <person name="Ng V."/>
            <person name="Grigoriev I.V."/>
            <person name="Spatafora J.W."/>
            <person name="Magnuson J.K."/>
            <person name="Baker S.E."/>
            <person name="Pomraning K.R."/>
        </authorList>
    </citation>
    <scope>NUCLEOTIDE SEQUENCE [LARGE SCALE GENOMIC DNA]</scope>
    <source>
        <strain evidence="2">CBS 7786</strain>
    </source>
</reference>
<comment type="caution">
    <text evidence="1">The sequence shown here is derived from an EMBL/GenBank/DDBJ whole genome shotgun (WGS) entry which is preliminary data.</text>
</comment>
<accession>A0ACC3T3Z6</accession>
<name>A0ACC3T3Z6_LIPKO</name>
<organism evidence="1 2">
    <name type="scientific">Lipomyces kononenkoae</name>
    <name type="common">Yeast</name>
    <dbReference type="NCBI Taxonomy" id="34357"/>
    <lineage>
        <taxon>Eukaryota</taxon>
        <taxon>Fungi</taxon>
        <taxon>Dikarya</taxon>
        <taxon>Ascomycota</taxon>
        <taxon>Saccharomycotina</taxon>
        <taxon>Lipomycetes</taxon>
        <taxon>Lipomycetales</taxon>
        <taxon>Lipomycetaceae</taxon>
        <taxon>Lipomyces</taxon>
    </lineage>
</organism>
<dbReference type="EMBL" id="MU971354">
    <property type="protein sequence ID" value="KAK9238638.1"/>
    <property type="molecule type" value="Genomic_DNA"/>
</dbReference>
<keyword evidence="2" id="KW-1185">Reference proteome</keyword>
<proteinExistence type="predicted"/>
<protein>
    <submittedName>
        <fullName evidence="1">Uncharacterized protein</fullName>
    </submittedName>
</protein>
<dbReference type="Proteomes" id="UP001433508">
    <property type="component" value="Unassembled WGS sequence"/>
</dbReference>
<evidence type="ECO:0000313" key="1">
    <source>
        <dbReference type="EMBL" id="KAK9238638.1"/>
    </source>
</evidence>
<gene>
    <name evidence="1" type="ORF">V1525DRAFT_101028</name>
</gene>